<feature type="region of interest" description="Disordered" evidence="1">
    <location>
        <begin position="130"/>
        <end position="157"/>
    </location>
</feature>
<protein>
    <submittedName>
        <fullName evidence="3">Uncharacterized protein</fullName>
    </submittedName>
</protein>
<evidence type="ECO:0000313" key="4">
    <source>
        <dbReference type="Proteomes" id="UP001174909"/>
    </source>
</evidence>
<feature type="transmembrane region" description="Helical" evidence="2">
    <location>
        <begin position="26"/>
        <end position="52"/>
    </location>
</feature>
<organism evidence="3 4">
    <name type="scientific">Geodia barretti</name>
    <name type="common">Barrett's horny sponge</name>
    <dbReference type="NCBI Taxonomy" id="519541"/>
    <lineage>
        <taxon>Eukaryota</taxon>
        <taxon>Metazoa</taxon>
        <taxon>Porifera</taxon>
        <taxon>Demospongiae</taxon>
        <taxon>Heteroscleromorpha</taxon>
        <taxon>Tetractinellida</taxon>
        <taxon>Astrophorina</taxon>
        <taxon>Geodiidae</taxon>
        <taxon>Geodia</taxon>
    </lineage>
</organism>
<proteinExistence type="predicted"/>
<keyword evidence="2" id="KW-0472">Membrane</keyword>
<dbReference type="Proteomes" id="UP001174909">
    <property type="component" value="Unassembled WGS sequence"/>
</dbReference>
<name>A0AA35TA97_GEOBA</name>
<dbReference type="EMBL" id="CASHTH010003405">
    <property type="protein sequence ID" value="CAI8044600.1"/>
    <property type="molecule type" value="Genomic_DNA"/>
</dbReference>
<dbReference type="AlphaFoldDB" id="A0AA35TA97"/>
<gene>
    <name evidence="3" type="ORF">GBAR_LOCUS24719</name>
</gene>
<evidence type="ECO:0000256" key="1">
    <source>
        <dbReference type="SAM" id="MobiDB-lite"/>
    </source>
</evidence>
<sequence>MCILLFYSYYLPLSLSILLSPPPLSLLSFVLSFTLFPSISFSVMLYTLSLFVQATIFCSSHGTPSPTPLLLLPPMSFPSRPTPPATDWGCTNQLSSHPAEWRERTTPRVPLATSEDRGTPLATILTSSARGVDSCRHGDTRTPPTHPASSSEVFRGI</sequence>
<accession>A0AA35TA97</accession>
<evidence type="ECO:0000313" key="3">
    <source>
        <dbReference type="EMBL" id="CAI8044600.1"/>
    </source>
</evidence>
<keyword evidence="2" id="KW-1133">Transmembrane helix</keyword>
<keyword evidence="4" id="KW-1185">Reference proteome</keyword>
<evidence type="ECO:0000256" key="2">
    <source>
        <dbReference type="SAM" id="Phobius"/>
    </source>
</evidence>
<comment type="caution">
    <text evidence="3">The sequence shown here is derived from an EMBL/GenBank/DDBJ whole genome shotgun (WGS) entry which is preliminary data.</text>
</comment>
<reference evidence="3" key="1">
    <citation type="submission" date="2023-03" db="EMBL/GenBank/DDBJ databases">
        <authorList>
            <person name="Steffen K."/>
            <person name="Cardenas P."/>
        </authorList>
    </citation>
    <scope>NUCLEOTIDE SEQUENCE</scope>
</reference>
<feature type="compositionally biased region" description="Polar residues" evidence="1">
    <location>
        <begin position="147"/>
        <end position="157"/>
    </location>
</feature>
<keyword evidence="2" id="KW-0812">Transmembrane</keyword>